<dbReference type="RefSeq" id="WP_375557761.1">
    <property type="nucleotide sequence ID" value="NZ_JBBVGT010000002.1"/>
</dbReference>
<sequence length="174" mass="19411">MTTNSIILKVMNVLFWIAFIGLCIKTGSILTSFIISHLVNSEGAKNLYLGLNLFDLYSYDKLHYTLTVSLLLLLTGLKAYIAYLVVKFFLKFKLSKPFGNDLTDLFLKISYTALGTGILAIIASGYSKWVSKKGISIPIDWSGNEILFFAGVIYLLALVYKKGTNLQMENDLTV</sequence>
<evidence type="ECO:0008006" key="4">
    <source>
        <dbReference type="Google" id="ProtNLM"/>
    </source>
</evidence>
<evidence type="ECO:0000313" key="3">
    <source>
        <dbReference type="Proteomes" id="UP001580928"/>
    </source>
</evidence>
<dbReference type="Proteomes" id="UP001580928">
    <property type="component" value="Unassembled WGS sequence"/>
</dbReference>
<keyword evidence="3" id="KW-1185">Reference proteome</keyword>
<evidence type="ECO:0000313" key="2">
    <source>
        <dbReference type="EMBL" id="MFB5946234.1"/>
    </source>
</evidence>
<gene>
    <name evidence="2" type="ORF">WKR92_10350</name>
</gene>
<keyword evidence="1" id="KW-0812">Transmembrane</keyword>
<keyword evidence="1" id="KW-0472">Membrane</keyword>
<evidence type="ECO:0000256" key="1">
    <source>
        <dbReference type="SAM" id="Phobius"/>
    </source>
</evidence>
<accession>A0ABV5CFK5</accession>
<feature type="transmembrane region" description="Helical" evidence="1">
    <location>
        <begin position="62"/>
        <end position="85"/>
    </location>
</feature>
<name>A0ABV5CFK5_9SPHI</name>
<feature type="transmembrane region" description="Helical" evidence="1">
    <location>
        <begin position="12"/>
        <end position="39"/>
    </location>
</feature>
<feature type="transmembrane region" description="Helical" evidence="1">
    <location>
        <begin position="105"/>
        <end position="126"/>
    </location>
</feature>
<keyword evidence="1" id="KW-1133">Transmembrane helix</keyword>
<feature type="transmembrane region" description="Helical" evidence="1">
    <location>
        <begin position="141"/>
        <end position="160"/>
    </location>
</feature>
<comment type="caution">
    <text evidence="2">The sequence shown here is derived from an EMBL/GenBank/DDBJ whole genome shotgun (WGS) entry which is preliminary data.</text>
</comment>
<organism evidence="2 3">
    <name type="scientific">Albibacterium profundi</name>
    <dbReference type="NCBI Taxonomy" id="3134906"/>
    <lineage>
        <taxon>Bacteria</taxon>
        <taxon>Pseudomonadati</taxon>
        <taxon>Bacteroidota</taxon>
        <taxon>Sphingobacteriia</taxon>
        <taxon>Sphingobacteriales</taxon>
        <taxon>Sphingobacteriaceae</taxon>
        <taxon>Albibacterium</taxon>
    </lineage>
</organism>
<dbReference type="EMBL" id="JBBVGT010000002">
    <property type="protein sequence ID" value="MFB5946234.1"/>
    <property type="molecule type" value="Genomic_DNA"/>
</dbReference>
<reference evidence="2 3" key="1">
    <citation type="submission" date="2024-04" db="EMBL/GenBank/DDBJ databases">
        <title>Albibacterium profundi sp. nov., isolated from sediment of the Challenger Deep of Mariana Trench.</title>
        <authorList>
            <person name="Wang Y."/>
        </authorList>
    </citation>
    <scope>NUCLEOTIDE SEQUENCE [LARGE SCALE GENOMIC DNA]</scope>
    <source>
        <strain evidence="2 3">RHL897</strain>
    </source>
</reference>
<proteinExistence type="predicted"/>
<protein>
    <recommendedName>
        <fullName evidence="4">DUF2975 domain-containing protein</fullName>
    </recommendedName>
</protein>